<evidence type="ECO:0000313" key="2">
    <source>
        <dbReference type="Proteomes" id="UP000567293"/>
    </source>
</evidence>
<accession>A0A7V8NQ78</accession>
<evidence type="ECO:0000313" key="1">
    <source>
        <dbReference type="EMBL" id="MBA0085539.1"/>
    </source>
</evidence>
<dbReference type="AlphaFoldDB" id="A0A7V8NQ78"/>
<dbReference type="EMBL" id="JACDQQ010001081">
    <property type="protein sequence ID" value="MBA0085539.1"/>
    <property type="molecule type" value="Genomic_DNA"/>
</dbReference>
<proteinExistence type="predicted"/>
<sequence length="181" mass="19576">MFVLRVRADGDFVEPLAQVTVIGAAELCERIEEVVVSRYAGGRNETAHGEGVDQRVEEMLILVSVGCGDLAASAVCFGVLFGPSLRFCERKRCKVHAQMIFRRGTDPGFRIDGAAQMIVQVRALGHFLEEVAEFQGTCSRGFEAERTATVAFGRGRAGMPGFRLRAGPGGAREQNAAQADR</sequence>
<protein>
    <submittedName>
        <fullName evidence="1">Uncharacterized protein</fullName>
    </submittedName>
</protein>
<name>A0A7V8NQ78_9BACT</name>
<reference evidence="1" key="1">
    <citation type="submission" date="2020-06" db="EMBL/GenBank/DDBJ databases">
        <title>Legume-microbial interactions unlock mineral nutrients during tropical forest succession.</title>
        <authorList>
            <person name="Epihov D.Z."/>
        </authorList>
    </citation>
    <scope>NUCLEOTIDE SEQUENCE [LARGE SCALE GENOMIC DNA]</scope>
    <source>
        <strain evidence="1">Pan2503</strain>
    </source>
</reference>
<comment type="caution">
    <text evidence="1">The sequence shown here is derived from an EMBL/GenBank/DDBJ whole genome shotgun (WGS) entry which is preliminary data.</text>
</comment>
<keyword evidence="2" id="KW-1185">Reference proteome</keyword>
<organism evidence="1 2">
    <name type="scientific">Candidatus Acidiferrum panamense</name>
    <dbReference type="NCBI Taxonomy" id="2741543"/>
    <lineage>
        <taxon>Bacteria</taxon>
        <taxon>Pseudomonadati</taxon>
        <taxon>Acidobacteriota</taxon>
        <taxon>Terriglobia</taxon>
        <taxon>Candidatus Acidiferrales</taxon>
        <taxon>Candidatus Acidiferrum</taxon>
    </lineage>
</organism>
<gene>
    <name evidence="1" type="ORF">HRJ53_11130</name>
</gene>
<dbReference type="Proteomes" id="UP000567293">
    <property type="component" value="Unassembled WGS sequence"/>
</dbReference>